<name>A0ABZ1C5R9_9BACT</name>
<dbReference type="RefSeq" id="WP_221030691.1">
    <property type="nucleotide sequence ID" value="NZ_CP139781.1"/>
</dbReference>
<feature type="binding site" evidence="7">
    <location>
        <begin position="88"/>
        <end position="89"/>
    </location>
    <ligand>
        <name>(2S)-2-hydroxy-3-oxobutyl phosphate</name>
        <dbReference type="ChEBI" id="CHEBI:58830"/>
    </ligand>
</feature>
<evidence type="ECO:0000256" key="4">
    <source>
        <dbReference type="ARBA" id="ARBA00022619"/>
    </source>
</evidence>
<dbReference type="GO" id="GO:0000906">
    <property type="term" value="F:6,7-dimethyl-8-ribityllumazine synthase activity"/>
    <property type="evidence" value="ECO:0007669"/>
    <property type="project" value="UniProtKB-EC"/>
</dbReference>
<dbReference type="EC" id="2.5.1.78" evidence="3 7"/>
<accession>A0ABZ1C5R9</accession>
<evidence type="ECO:0000256" key="1">
    <source>
        <dbReference type="ARBA" id="ARBA00004917"/>
    </source>
</evidence>
<dbReference type="Proteomes" id="UP000738431">
    <property type="component" value="Chromosome"/>
</dbReference>
<evidence type="ECO:0000313" key="8">
    <source>
        <dbReference type="EMBL" id="WRQ86856.1"/>
    </source>
</evidence>
<feature type="binding site" evidence="7">
    <location>
        <begin position="59"/>
        <end position="61"/>
    </location>
    <ligand>
        <name>5-amino-6-(D-ribitylamino)uracil</name>
        <dbReference type="ChEBI" id="CHEBI:15934"/>
    </ligand>
</feature>
<dbReference type="PANTHER" id="PTHR21058">
    <property type="entry name" value="6,7-DIMETHYL-8-RIBITYLLUMAZINE SYNTHASE DMRL SYNTHASE LUMAZINE SYNTHASE"/>
    <property type="match status" value="1"/>
</dbReference>
<feature type="binding site" evidence="7">
    <location>
        <begin position="83"/>
        <end position="85"/>
    </location>
    <ligand>
        <name>5-amino-6-(D-ribitylamino)uracil</name>
        <dbReference type="ChEBI" id="CHEBI:15934"/>
    </ligand>
</feature>
<dbReference type="HAMAP" id="MF_00178">
    <property type="entry name" value="Lumazine_synth"/>
    <property type="match status" value="1"/>
</dbReference>
<dbReference type="Pfam" id="PF00885">
    <property type="entry name" value="DMRL_synthase"/>
    <property type="match status" value="1"/>
</dbReference>
<dbReference type="NCBIfam" id="TIGR00114">
    <property type="entry name" value="lumazine-synth"/>
    <property type="match status" value="1"/>
</dbReference>
<sequence length="157" mass="16456">MSLDSPSALQIDGAPFRVGIVAARFNQRYVEGLMNSASTVLRDAGVTEANLAVVRVPGSGELPTGAQLLLRKYRFDVIIALGVVIKGGTLHDQLVAEAAQQGLLRVSLDTGTPIIAGVVTANDDAQAELRCLGEINRGAEFARGALEMAALKKSLSK</sequence>
<dbReference type="InterPro" id="IPR034964">
    <property type="entry name" value="LS"/>
</dbReference>
<feature type="binding site" evidence="7">
    <location>
        <position position="25"/>
    </location>
    <ligand>
        <name>5-amino-6-(D-ribitylamino)uracil</name>
        <dbReference type="ChEBI" id="CHEBI:15934"/>
    </ligand>
</feature>
<keyword evidence="4 7" id="KW-0686">Riboflavin biosynthesis</keyword>
<feature type="active site" description="Proton donor" evidence="7">
    <location>
        <position position="91"/>
    </location>
</feature>
<comment type="pathway">
    <text evidence="1 7">Cofactor biosynthesis; riboflavin biosynthesis; riboflavin from 2-hydroxy-3-oxobutyl phosphate and 5-amino-6-(D-ribitylamino)uracil: step 1/2.</text>
</comment>
<gene>
    <name evidence="7 8" type="primary">ribH</name>
    <name evidence="8" type="ORF">K1X11_018750</name>
</gene>
<proteinExistence type="inferred from homology"/>
<protein>
    <recommendedName>
        <fullName evidence="3 7">6,7-dimethyl-8-ribityllumazine synthase</fullName>
        <shortName evidence="7">DMRL synthase</shortName>
        <shortName evidence="7">LS</shortName>
        <shortName evidence="7">Lumazine synthase</shortName>
        <ecNumber evidence="3 7">2.5.1.78</ecNumber>
    </recommendedName>
</protein>
<comment type="caution">
    <text evidence="7">Lacks conserved residue(s) required for the propagation of feature annotation.</text>
</comment>
<comment type="catalytic activity">
    <reaction evidence="6 7">
        <text>(2S)-2-hydroxy-3-oxobutyl phosphate + 5-amino-6-(D-ribitylamino)uracil = 6,7-dimethyl-8-(1-D-ribityl)lumazine + phosphate + 2 H2O + H(+)</text>
        <dbReference type="Rhea" id="RHEA:26152"/>
        <dbReference type="ChEBI" id="CHEBI:15377"/>
        <dbReference type="ChEBI" id="CHEBI:15378"/>
        <dbReference type="ChEBI" id="CHEBI:15934"/>
        <dbReference type="ChEBI" id="CHEBI:43474"/>
        <dbReference type="ChEBI" id="CHEBI:58201"/>
        <dbReference type="ChEBI" id="CHEBI:58830"/>
        <dbReference type="EC" id="2.5.1.78"/>
    </reaction>
</comment>
<evidence type="ECO:0000256" key="2">
    <source>
        <dbReference type="ARBA" id="ARBA00007424"/>
    </source>
</evidence>
<dbReference type="PANTHER" id="PTHR21058:SF0">
    <property type="entry name" value="6,7-DIMETHYL-8-RIBITYLLUMAZINE SYNTHASE"/>
    <property type="match status" value="1"/>
</dbReference>
<dbReference type="EMBL" id="CP139781">
    <property type="protein sequence ID" value="WRQ86856.1"/>
    <property type="molecule type" value="Genomic_DNA"/>
</dbReference>
<evidence type="ECO:0000256" key="6">
    <source>
        <dbReference type="ARBA" id="ARBA00048785"/>
    </source>
</evidence>
<evidence type="ECO:0000313" key="9">
    <source>
        <dbReference type="Proteomes" id="UP000738431"/>
    </source>
</evidence>
<dbReference type="InterPro" id="IPR002180">
    <property type="entry name" value="LS/RS"/>
</dbReference>
<organism evidence="8 9">
    <name type="scientific">Actomonas aquatica</name>
    <dbReference type="NCBI Taxonomy" id="2866162"/>
    <lineage>
        <taxon>Bacteria</taxon>
        <taxon>Pseudomonadati</taxon>
        <taxon>Verrucomicrobiota</taxon>
        <taxon>Opitutia</taxon>
        <taxon>Opitutales</taxon>
        <taxon>Opitutaceae</taxon>
        <taxon>Actomonas</taxon>
    </lineage>
</organism>
<comment type="function">
    <text evidence="7">Catalyzes the formation of 6,7-dimethyl-8-ribityllumazine by condensation of 5-amino-6-(D-ribitylamino)uracil with 3,4-dihydroxy-2-butanone 4-phosphate. This is the penultimate step in the biosynthesis of riboflavin.</text>
</comment>
<keyword evidence="9" id="KW-1185">Reference proteome</keyword>
<evidence type="ECO:0000256" key="7">
    <source>
        <dbReference type="HAMAP-Rule" id="MF_00178"/>
    </source>
</evidence>
<evidence type="ECO:0000256" key="3">
    <source>
        <dbReference type="ARBA" id="ARBA00012664"/>
    </source>
</evidence>
<dbReference type="Gene3D" id="3.40.50.960">
    <property type="entry name" value="Lumazine/riboflavin synthase"/>
    <property type="match status" value="1"/>
</dbReference>
<dbReference type="InterPro" id="IPR036467">
    <property type="entry name" value="LS/RS_sf"/>
</dbReference>
<dbReference type="SUPFAM" id="SSF52121">
    <property type="entry name" value="Lumazine synthase"/>
    <property type="match status" value="1"/>
</dbReference>
<reference evidence="8 9" key="1">
    <citation type="submission" date="2023-12" db="EMBL/GenBank/DDBJ databases">
        <title>Description of an unclassified Opitutus bacterium of Verrucomicrobiota.</title>
        <authorList>
            <person name="Zhang D.-F."/>
        </authorList>
    </citation>
    <scope>NUCLEOTIDE SEQUENCE [LARGE SCALE GENOMIC DNA]</scope>
    <source>
        <strain evidence="8 9">WL0086</strain>
    </source>
</reference>
<dbReference type="CDD" id="cd09209">
    <property type="entry name" value="Lumazine_synthase-I"/>
    <property type="match status" value="1"/>
</dbReference>
<feature type="binding site" evidence="7">
    <location>
        <position position="130"/>
    </location>
    <ligand>
        <name>(2S)-2-hydroxy-3-oxobutyl phosphate</name>
        <dbReference type="ChEBI" id="CHEBI:58830"/>
    </ligand>
</feature>
<comment type="similarity">
    <text evidence="2 7">Belongs to the DMRL synthase family.</text>
</comment>
<keyword evidence="5 7" id="KW-0808">Transferase</keyword>
<evidence type="ECO:0000256" key="5">
    <source>
        <dbReference type="ARBA" id="ARBA00022679"/>
    </source>
</evidence>